<protein>
    <submittedName>
        <fullName evidence="2">Uncharacterized protein</fullName>
    </submittedName>
</protein>
<reference evidence="2 4" key="1">
    <citation type="submission" date="2018-06" db="EMBL/GenBank/DDBJ databases">
        <authorList>
            <consortium name="Pathogen Informatics"/>
            <person name="Doyle S."/>
        </authorList>
    </citation>
    <scope>NUCLEOTIDE SEQUENCE [LARGE SCALE GENOMIC DNA]</scope>
    <source>
        <strain evidence="2 4">NCTC11159</strain>
    </source>
</reference>
<dbReference type="AlphaFoldDB" id="A0A377QAN9"/>
<accession>A0A377QAN9</accession>
<evidence type="ECO:0000313" key="5">
    <source>
        <dbReference type="Proteomes" id="UP000295794"/>
    </source>
</evidence>
<evidence type="ECO:0000313" key="4">
    <source>
        <dbReference type="Proteomes" id="UP000255108"/>
    </source>
</evidence>
<feature type="region of interest" description="Disordered" evidence="1">
    <location>
        <begin position="31"/>
        <end position="68"/>
    </location>
</feature>
<evidence type="ECO:0000313" key="3">
    <source>
        <dbReference type="EMBL" id="TCU82434.1"/>
    </source>
</evidence>
<organism evidence="2 4">
    <name type="scientific">Iodobacter fluviatilis</name>
    <dbReference type="NCBI Taxonomy" id="537"/>
    <lineage>
        <taxon>Bacteria</taxon>
        <taxon>Pseudomonadati</taxon>
        <taxon>Pseudomonadota</taxon>
        <taxon>Betaproteobacteria</taxon>
        <taxon>Neisseriales</taxon>
        <taxon>Chitinibacteraceae</taxon>
        <taxon>Iodobacter</taxon>
    </lineage>
</organism>
<dbReference type="EMBL" id="SMBT01000015">
    <property type="protein sequence ID" value="TCU82434.1"/>
    <property type="molecule type" value="Genomic_DNA"/>
</dbReference>
<dbReference type="EMBL" id="UGHR01000001">
    <property type="protein sequence ID" value="STQ91659.1"/>
    <property type="molecule type" value="Genomic_DNA"/>
</dbReference>
<dbReference type="Proteomes" id="UP000295794">
    <property type="component" value="Unassembled WGS sequence"/>
</dbReference>
<sequence>MTAVKLHGLISLAPGKTVIHYAINSGSVGETEAQMGDAPTLKKGRQEFQLKRRPNWAEPNEKLNDRTA</sequence>
<feature type="compositionally biased region" description="Basic and acidic residues" evidence="1">
    <location>
        <begin position="59"/>
        <end position="68"/>
    </location>
</feature>
<proteinExistence type="predicted"/>
<evidence type="ECO:0000256" key="1">
    <source>
        <dbReference type="SAM" id="MobiDB-lite"/>
    </source>
</evidence>
<evidence type="ECO:0000313" key="2">
    <source>
        <dbReference type="EMBL" id="STQ91659.1"/>
    </source>
</evidence>
<reference evidence="3 5" key="2">
    <citation type="submission" date="2019-03" db="EMBL/GenBank/DDBJ databases">
        <title>Genomic Encyclopedia of Type Strains, Phase IV (KMG-IV): sequencing the most valuable type-strain genomes for metagenomic binning, comparative biology and taxonomic classification.</title>
        <authorList>
            <person name="Goeker M."/>
        </authorList>
    </citation>
    <scope>NUCLEOTIDE SEQUENCE [LARGE SCALE GENOMIC DNA]</scope>
    <source>
        <strain evidence="3 5">DSM 3764</strain>
    </source>
</reference>
<dbReference type="Proteomes" id="UP000255108">
    <property type="component" value="Unassembled WGS sequence"/>
</dbReference>
<name>A0A377QAN9_9NEIS</name>
<gene>
    <name evidence="3" type="ORF">EV682_11573</name>
    <name evidence="2" type="ORF">NCTC11159_02733</name>
</gene>
<keyword evidence="5" id="KW-1185">Reference proteome</keyword>